<protein>
    <recommendedName>
        <fullName evidence="10">Ribulose bisphosphate carboxylase small subunit, chloroplastic</fullName>
        <shortName evidence="10">RuBisCO small subunit</shortName>
    </recommendedName>
</protein>
<dbReference type="SUPFAM" id="SSF55239">
    <property type="entry name" value="RuBisCO, small subunit"/>
    <property type="match status" value="1"/>
</dbReference>
<evidence type="ECO:0000259" key="12">
    <source>
        <dbReference type="SMART" id="SM00961"/>
    </source>
</evidence>
<dbReference type="Proteomes" id="UP000232323">
    <property type="component" value="Unassembled WGS sequence"/>
</dbReference>
<sequence length="183" mass="20339">MAVSMKSAVSQSVVSRRPMSVRASLKPATVRAAPVAAPKADSMMVWQPMNNKQYECFSYLPPLTSEQIAKQVNYIINNGWTPCLEFADPANSFVSNANTVRFGAVAAGYYDNRYWTMFKLPMFGCTDPSQVLKEVANCQRSFPKAYIRLVAFDNLKQVQCMGFLVQRPSAAGEYCPLPQRSVA</sequence>
<gene>
    <name evidence="10" type="primary">RBCS</name>
    <name evidence="13" type="ORF">CEUSTIGMA_g10775.t1</name>
</gene>
<comment type="similarity">
    <text evidence="10 11">Belongs to the RuBisCO small chain family.</text>
</comment>
<evidence type="ECO:0000256" key="7">
    <source>
        <dbReference type="ARBA" id="ARBA00023300"/>
    </source>
</evidence>
<dbReference type="GO" id="GO:0009853">
    <property type="term" value="P:photorespiration"/>
    <property type="evidence" value="ECO:0007669"/>
    <property type="project" value="UniProtKB-UniRule"/>
</dbReference>
<evidence type="ECO:0000256" key="11">
    <source>
        <dbReference type="RuleBase" id="RU003627"/>
    </source>
</evidence>
<dbReference type="STRING" id="1157962.A0A250XKL8"/>
<keyword evidence="4 10" id="KW-0113">Calvin cycle</keyword>
<dbReference type="GO" id="GO:0016984">
    <property type="term" value="F:ribulose-bisphosphate carboxylase activity"/>
    <property type="evidence" value="ECO:0007669"/>
    <property type="project" value="UniProtKB-UniRule"/>
</dbReference>
<reference evidence="13 14" key="1">
    <citation type="submission" date="2017-08" db="EMBL/GenBank/DDBJ databases">
        <title>Acidophilic green algal genome provides insights into adaptation to an acidic environment.</title>
        <authorList>
            <person name="Hirooka S."/>
            <person name="Hirose Y."/>
            <person name="Kanesaki Y."/>
            <person name="Higuchi S."/>
            <person name="Fujiwara T."/>
            <person name="Onuma R."/>
            <person name="Era A."/>
            <person name="Ohbayashi R."/>
            <person name="Uzuka A."/>
            <person name="Nozaki H."/>
            <person name="Yoshikawa H."/>
            <person name="Miyagishima S.Y."/>
        </authorList>
    </citation>
    <scope>NUCLEOTIDE SEQUENCE [LARGE SCALE GENOMIC DNA]</scope>
    <source>
        <strain evidence="13 14">NIES-2499</strain>
    </source>
</reference>
<dbReference type="CDD" id="cd03527">
    <property type="entry name" value="RuBisCO_small"/>
    <property type="match status" value="1"/>
</dbReference>
<dbReference type="OrthoDB" id="565292at2759"/>
<dbReference type="GO" id="GO:0019253">
    <property type="term" value="P:reductive pentose-phosphate cycle"/>
    <property type="evidence" value="ECO:0007669"/>
    <property type="project" value="UniProtKB-UniRule"/>
</dbReference>
<dbReference type="EMBL" id="BEGY01000097">
    <property type="protein sequence ID" value="GAX83350.1"/>
    <property type="molecule type" value="Genomic_DNA"/>
</dbReference>
<evidence type="ECO:0000256" key="5">
    <source>
        <dbReference type="ARBA" id="ARBA00022640"/>
    </source>
</evidence>
<comment type="caution">
    <text evidence="13">The sequence shown here is derived from an EMBL/GenBank/DDBJ whole genome shotgun (WGS) entry which is preliminary data.</text>
</comment>
<dbReference type="InterPro" id="IPR024681">
    <property type="entry name" value="RuBisCO_ssu"/>
</dbReference>
<accession>A0A250XKL8</accession>
<dbReference type="HAMAP" id="MF_00859">
    <property type="entry name" value="RuBisCO_S_bact"/>
    <property type="match status" value="1"/>
</dbReference>
<evidence type="ECO:0000256" key="8">
    <source>
        <dbReference type="ARBA" id="ARBA00038826"/>
    </source>
</evidence>
<keyword evidence="14" id="KW-1185">Reference proteome</keyword>
<evidence type="ECO:0000256" key="1">
    <source>
        <dbReference type="ARBA" id="ARBA00004229"/>
    </source>
</evidence>
<feature type="domain" description="Ribulose bisphosphate carboxylase small subunit" evidence="12">
    <location>
        <begin position="53"/>
        <end position="168"/>
    </location>
</feature>
<comment type="subcellular location">
    <subcellularLocation>
        <location evidence="1 10">Plastid</location>
        <location evidence="1 10">Chloroplast</location>
    </subcellularLocation>
</comment>
<evidence type="ECO:0000313" key="14">
    <source>
        <dbReference type="Proteomes" id="UP000232323"/>
    </source>
</evidence>
<dbReference type="Gene3D" id="3.30.190.10">
    <property type="entry name" value="Ribulose bisphosphate carboxylase, small subunit"/>
    <property type="match status" value="1"/>
</dbReference>
<dbReference type="FunFam" id="3.30.190.10:FF:000001">
    <property type="entry name" value="Ribulose bisphosphate carboxylase small chain, chloroplastic"/>
    <property type="match status" value="1"/>
</dbReference>
<dbReference type="InterPro" id="IPR000894">
    <property type="entry name" value="RuBisCO_ssu_dom"/>
</dbReference>
<evidence type="ECO:0000256" key="9">
    <source>
        <dbReference type="ARBA" id="ARBA00055447"/>
    </source>
</evidence>
<evidence type="ECO:0000256" key="6">
    <source>
        <dbReference type="ARBA" id="ARBA00023238"/>
    </source>
</evidence>
<name>A0A250XKL8_9CHLO</name>
<evidence type="ECO:0000256" key="4">
    <source>
        <dbReference type="ARBA" id="ARBA00022567"/>
    </source>
</evidence>
<evidence type="ECO:0000256" key="3">
    <source>
        <dbReference type="ARBA" id="ARBA00022531"/>
    </source>
</evidence>
<dbReference type="InterPro" id="IPR036385">
    <property type="entry name" value="RuBisCO_ssu_sf"/>
</dbReference>
<keyword evidence="3 10" id="KW-0602">Photosynthesis</keyword>
<dbReference type="GO" id="GO:0009507">
    <property type="term" value="C:chloroplast"/>
    <property type="evidence" value="ECO:0007669"/>
    <property type="project" value="UniProtKB-SubCell"/>
</dbReference>
<dbReference type="AlphaFoldDB" id="A0A250XKL8"/>
<keyword evidence="5 10" id="KW-0934">Plastid</keyword>
<dbReference type="PANTHER" id="PTHR31262:SF0">
    <property type="entry name" value="RIBULOSE BISPHOSPHATE CARBOXYLASE SMALL SUBUNIT, CHLOROPLASTIC 1"/>
    <property type="match status" value="1"/>
</dbReference>
<organism evidence="13 14">
    <name type="scientific">Chlamydomonas eustigma</name>
    <dbReference type="NCBI Taxonomy" id="1157962"/>
    <lineage>
        <taxon>Eukaryota</taxon>
        <taxon>Viridiplantae</taxon>
        <taxon>Chlorophyta</taxon>
        <taxon>core chlorophytes</taxon>
        <taxon>Chlorophyceae</taxon>
        <taxon>CS clade</taxon>
        <taxon>Chlamydomonadales</taxon>
        <taxon>Chlamydomonadaceae</taxon>
        <taxon>Chlamydomonas</taxon>
    </lineage>
</organism>
<evidence type="ECO:0000313" key="13">
    <source>
        <dbReference type="EMBL" id="GAX83350.1"/>
    </source>
</evidence>
<comment type="function">
    <text evidence="9 10 11">RuBisCO catalyzes two reactions: the carboxylation of D-ribulose 1,5-bisphosphate, the primary event in carbon dioxide fixation, as well as the oxidative fragmentation of the pentose substrate. Both reactions occur simultaneously and in competition at the same active site. Although the small subunit is not catalytic it is essential for maximal activity.</text>
</comment>
<dbReference type="PRINTS" id="PR00152">
    <property type="entry name" value="RUBISCOSMALL"/>
</dbReference>
<dbReference type="SMART" id="SM00961">
    <property type="entry name" value="RuBisCO_small"/>
    <property type="match status" value="1"/>
</dbReference>
<proteinExistence type="inferred from homology"/>
<comment type="subunit">
    <text evidence="8 10 11">Heterohexadecamer of 8 large and 8 small subunits.</text>
</comment>
<evidence type="ECO:0000256" key="2">
    <source>
        <dbReference type="ARBA" id="ARBA00022528"/>
    </source>
</evidence>
<keyword evidence="7 10" id="KW-0120">Carbon dioxide fixation</keyword>
<keyword evidence="2 10" id="KW-0150">Chloroplast</keyword>
<comment type="miscellaneous">
    <text evidence="10">The basic functional RuBisCO is composed of a large chain homodimer in a 'head-to-tail' conformation. In form I RuBisCO this homodimer is arranged in a barrel-like tetramer with the small subunits forming a tetrameric 'cap' on each end of the 'barrel'.</text>
</comment>
<keyword evidence="6 10" id="KW-0601">Photorespiration</keyword>
<dbReference type="PANTHER" id="PTHR31262">
    <property type="entry name" value="RIBULOSE BISPHOSPHATE CARBOXYLASE SMALL CHAIN 1, CHLOROPLASTIC"/>
    <property type="match status" value="1"/>
</dbReference>
<evidence type="ECO:0000256" key="10">
    <source>
        <dbReference type="HAMAP-Rule" id="MF_00860"/>
    </source>
</evidence>
<dbReference type="Pfam" id="PF00101">
    <property type="entry name" value="RuBisCO_small"/>
    <property type="match status" value="1"/>
</dbReference>